<keyword evidence="2 7" id="KW-0285">Flavoprotein</keyword>
<dbReference type="Proteomes" id="UP001157161">
    <property type="component" value="Unassembled WGS sequence"/>
</dbReference>
<dbReference type="SUPFAM" id="SSF51395">
    <property type="entry name" value="FMN-linked oxidoreductases"/>
    <property type="match status" value="1"/>
</dbReference>
<evidence type="ECO:0000259" key="8">
    <source>
        <dbReference type="PROSITE" id="PS51349"/>
    </source>
</evidence>
<dbReference type="Gene3D" id="3.20.20.70">
    <property type="entry name" value="Aldolase class I"/>
    <property type="match status" value="1"/>
</dbReference>
<dbReference type="InterPro" id="IPR037396">
    <property type="entry name" value="FMN_HAD"/>
</dbReference>
<feature type="domain" description="FMN hydroxy acid dehydrogenase" evidence="8">
    <location>
        <begin position="38"/>
        <end position="415"/>
    </location>
</feature>
<dbReference type="PROSITE" id="PS51349">
    <property type="entry name" value="FMN_HYDROXY_ACID_DH_2"/>
    <property type="match status" value="1"/>
</dbReference>
<feature type="binding site" evidence="7">
    <location>
        <begin position="364"/>
        <end position="365"/>
    </location>
    <ligand>
        <name>FMN</name>
        <dbReference type="ChEBI" id="CHEBI:58210"/>
    </ligand>
</feature>
<dbReference type="GO" id="GO:0010181">
    <property type="term" value="F:FMN binding"/>
    <property type="evidence" value="ECO:0007669"/>
    <property type="project" value="InterPro"/>
</dbReference>
<dbReference type="PROSITE" id="PS00557">
    <property type="entry name" value="FMN_HYDROXY_ACID_DH_1"/>
    <property type="match status" value="1"/>
</dbReference>
<comment type="similarity">
    <text evidence="5">Belongs to the FMN-dependent alpha-hydroxy acid dehydrogenase family.</text>
</comment>
<evidence type="ECO:0000256" key="1">
    <source>
        <dbReference type="ARBA" id="ARBA00001917"/>
    </source>
</evidence>
<feature type="binding site" evidence="7">
    <location>
        <position position="308"/>
    </location>
    <ligand>
        <name>FMN</name>
        <dbReference type="ChEBI" id="CHEBI:58210"/>
    </ligand>
</feature>
<feature type="binding site" evidence="7">
    <location>
        <position position="310"/>
    </location>
    <ligand>
        <name>glyoxylate</name>
        <dbReference type="ChEBI" id="CHEBI:36655"/>
    </ligand>
</feature>
<dbReference type="PIRSF" id="PIRSF000138">
    <property type="entry name" value="Al-hdrx_acd_dh"/>
    <property type="match status" value="1"/>
</dbReference>
<feature type="binding site" evidence="7">
    <location>
        <position position="196"/>
    </location>
    <ligand>
        <name>FMN</name>
        <dbReference type="ChEBI" id="CHEBI:58210"/>
    </ligand>
</feature>
<dbReference type="FunFam" id="3.20.20.70:FF:000029">
    <property type="entry name" value="L-lactate dehydrogenase"/>
    <property type="match status" value="1"/>
</dbReference>
<proteinExistence type="inferred from homology"/>
<feature type="binding site" evidence="7">
    <location>
        <position position="313"/>
    </location>
    <ligand>
        <name>glyoxylate</name>
        <dbReference type="ChEBI" id="CHEBI:36655"/>
    </ligand>
</feature>
<dbReference type="InterPro" id="IPR013785">
    <property type="entry name" value="Aldolase_TIM"/>
</dbReference>
<dbReference type="Pfam" id="PF01070">
    <property type="entry name" value="FMN_dh"/>
    <property type="match status" value="1"/>
</dbReference>
<feature type="binding site" evidence="7">
    <location>
        <position position="170"/>
    </location>
    <ligand>
        <name>glyoxylate</name>
        <dbReference type="ChEBI" id="CHEBI:36655"/>
    </ligand>
</feature>
<reference evidence="9" key="1">
    <citation type="journal article" date="2014" name="Int. J. Syst. Evol. Microbiol.">
        <title>Complete genome sequence of Corynebacterium casei LMG S-19264T (=DSM 44701T), isolated from a smear-ripened cheese.</title>
        <authorList>
            <consortium name="US DOE Joint Genome Institute (JGI-PGF)"/>
            <person name="Walter F."/>
            <person name="Albersmeier A."/>
            <person name="Kalinowski J."/>
            <person name="Ruckert C."/>
        </authorList>
    </citation>
    <scope>NUCLEOTIDE SEQUENCE</scope>
    <source>
        <strain evidence="9">NBRC 112290</strain>
    </source>
</reference>
<gene>
    <name evidence="9" type="ORF">GCM10025875_19720</name>
</gene>
<evidence type="ECO:0000313" key="10">
    <source>
        <dbReference type="Proteomes" id="UP001157161"/>
    </source>
</evidence>
<dbReference type="InterPro" id="IPR008259">
    <property type="entry name" value="FMN_hydac_DH_AS"/>
</dbReference>
<protein>
    <submittedName>
        <fullName evidence="9">Alpha-hydroxy-acid oxidizing enzyme</fullName>
    </submittedName>
</protein>
<keyword evidence="4" id="KW-0560">Oxidoreductase</keyword>
<evidence type="ECO:0000256" key="2">
    <source>
        <dbReference type="ARBA" id="ARBA00022630"/>
    </source>
</evidence>
<feature type="binding site" evidence="7">
    <location>
        <position position="168"/>
    </location>
    <ligand>
        <name>FMN</name>
        <dbReference type="ChEBI" id="CHEBI:58210"/>
    </ligand>
</feature>
<organism evidence="9 10">
    <name type="scientific">Litorihabitans aurantiacus</name>
    <dbReference type="NCBI Taxonomy" id="1930061"/>
    <lineage>
        <taxon>Bacteria</taxon>
        <taxon>Bacillati</taxon>
        <taxon>Actinomycetota</taxon>
        <taxon>Actinomycetes</taxon>
        <taxon>Micrococcales</taxon>
        <taxon>Beutenbergiaceae</taxon>
        <taxon>Litorihabitans</taxon>
    </lineage>
</organism>
<dbReference type="AlphaFoldDB" id="A0AA37XF69"/>
<evidence type="ECO:0000256" key="3">
    <source>
        <dbReference type="ARBA" id="ARBA00022643"/>
    </source>
</evidence>
<feature type="binding site" evidence="7">
    <location>
        <position position="64"/>
    </location>
    <ligand>
        <name>glyoxylate</name>
        <dbReference type="ChEBI" id="CHEBI:36655"/>
    </ligand>
</feature>
<feature type="active site" description="Proton acceptor" evidence="6">
    <location>
        <position position="310"/>
    </location>
</feature>
<feature type="binding site" evidence="7">
    <location>
        <position position="146"/>
    </location>
    <ligand>
        <name>FMN</name>
        <dbReference type="ChEBI" id="CHEBI:58210"/>
    </ligand>
</feature>
<feature type="binding site" evidence="7">
    <location>
        <begin position="117"/>
        <end position="119"/>
    </location>
    <ligand>
        <name>FMN</name>
        <dbReference type="ChEBI" id="CHEBI:58210"/>
    </ligand>
</feature>
<evidence type="ECO:0000313" key="9">
    <source>
        <dbReference type="EMBL" id="GMA31980.1"/>
    </source>
</evidence>
<evidence type="ECO:0000256" key="4">
    <source>
        <dbReference type="ARBA" id="ARBA00023002"/>
    </source>
</evidence>
<dbReference type="InterPro" id="IPR000262">
    <property type="entry name" value="FMN-dep_DH"/>
</dbReference>
<reference evidence="9" key="2">
    <citation type="submission" date="2023-02" db="EMBL/GenBank/DDBJ databases">
        <authorList>
            <person name="Sun Q."/>
            <person name="Mori K."/>
        </authorList>
    </citation>
    <scope>NUCLEOTIDE SEQUENCE</scope>
    <source>
        <strain evidence="9">NBRC 112290</strain>
    </source>
</reference>
<evidence type="ECO:0000256" key="6">
    <source>
        <dbReference type="PIRSR" id="PIRSR000138-1"/>
    </source>
</evidence>
<comment type="cofactor">
    <cofactor evidence="1">
        <name>FMN</name>
        <dbReference type="ChEBI" id="CHEBI:58210"/>
    </cofactor>
</comment>
<dbReference type="EMBL" id="BSUM01000001">
    <property type="protein sequence ID" value="GMA31980.1"/>
    <property type="molecule type" value="Genomic_DNA"/>
</dbReference>
<dbReference type="InterPro" id="IPR012133">
    <property type="entry name" value="Alpha-hydoxy_acid_DH_FMN"/>
</dbReference>
<evidence type="ECO:0000256" key="7">
    <source>
        <dbReference type="PIRSR" id="PIRSR000138-2"/>
    </source>
</evidence>
<comment type="caution">
    <text evidence="9">The sequence shown here is derived from an EMBL/GenBank/DDBJ whole genome shotgun (WGS) entry which is preliminary data.</text>
</comment>
<feature type="binding site" evidence="7">
    <location>
        <position position="286"/>
    </location>
    <ligand>
        <name>FMN</name>
        <dbReference type="ChEBI" id="CHEBI:58210"/>
    </ligand>
</feature>
<name>A0AA37XF69_9MICO</name>
<feature type="binding site" evidence="7">
    <location>
        <position position="205"/>
    </location>
    <ligand>
        <name>glyoxylate</name>
        <dbReference type="ChEBI" id="CHEBI:36655"/>
    </ligand>
</feature>
<accession>A0AA37XF69</accession>
<dbReference type="CDD" id="cd02809">
    <property type="entry name" value="alpha_hydroxyacid_oxid_FMN"/>
    <property type="match status" value="1"/>
</dbReference>
<keyword evidence="10" id="KW-1185">Reference proteome</keyword>
<keyword evidence="3 7" id="KW-0288">FMN</keyword>
<evidence type="ECO:0000256" key="5">
    <source>
        <dbReference type="ARBA" id="ARBA00024042"/>
    </source>
</evidence>
<dbReference type="PANTHER" id="PTHR10578">
    <property type="entry name" value="S -2-HYDROXY-ACID OXIDASE-RELATED"/>
    <property type="match status" value="1"/>
</dbReference>
<dbReference type="GO" id="GO:0016614">
    <property type="term" value="F:oxidoreductase activity, acting on CH-OH group of donors"/>
    <property type="evidence" value="ECO:0007669"/>
    <property type="project" value="UniProtKB-ARBA"/>
</dbReference>
<dbReference type="PANTHER" id="PTHR10578:SF107">
    <property type="entry name" value="2-HYDROXYACID OXIDASE 1"/>
    <property type="match status" value="1"/>
</dbReference>
<sequence length="422" mass="45893">MERAGESDEEDAVRRQAPSLTMLRQTLRLRPLRGPVRARLERAQTIGDLREIARRRTPKGPFDYTDGAAEDEVGLARARQAFRDVELHPSVLRDVTTVSTGWDVLGAPSAYPLAVAPTGFTRLMHAEGELAGAPSAAAHGIPFTLSTLGTTSIEDVRAAVPHGRLWMQLYMMKERDRSLELVERARAAGYDTLHITVDTPVAGARHRDKRNGMQFPPQLTPATFLDAAPKVGWWWNFLTTPALEFAAISSWEGTVGELLDAMFDPGVDEAALAEVREAWGGRIVVKGVQSLADARRLADLGVDAITLSNHGGRQLDRAPVPFLLLPEVAREVGSDLEVHLDTGIMSGTDVVAAVALGARSTMVGRAYLYGLMAGGRAGVDRALDILTSEIARTMRLLGVASLEELGPQHVTQLERLAPRRRE</sequence>